<reference evidence="2 3" key="1">
    <citation type="journal article" date="2025" name="Anaerobe">
        <title>Description of Anaerococcus kampingiae sp. nov., Anaerococcus groningensis sp. nov., Anaerococcus martiniensis sp. nov., and Anaerococcus cruorum sp. nov., isolated from human clinical specimens.</title>
        <authorList>
            <person name="Boiten K.E."/>
            <person name="Meijer J."/>
            <person name="van Wezel E.M."/>
            <person name="Veloo A.C.M."/>
        </authorList>
    </citation>
    <scope>NUCLEOTIDE SEQUENCE [LARGE SCALE GENOMIC DNA]</scope>
    <source>
        <strain evidence="2 3">ENR0831</strain>
    </source>
</reference>
<accession>A0ABW9M9D5</accession>
<dbReference type="SUPFAM" id="SSF54523">
    <property type="entry name" value="Pili subunits"/>
    <property type="match status" value="1"/>
</dbReference>
<evidence type="ECO:0000313" key="3">
    <source>
        <dbReference type="Proteomes" id="UP001637996"/>
    </source>
</evidence>
<dbReference type="InterPro" id="IPR053468">
    <property type="entry name" value="ComGE-like"/>
</dbReference>
<evidence type="ECO:0000256" key="1">
    <source>
        <dbReference type="SAM" id="Coils"/>
    </source>
</evidence>
<dbReference type="PROSITE" id="PS00409">
    <property type="entry name" value="PROKAR_NTER_METHYL"/>
    <property type="match status" value="1"/>
</dbReference>
<keyword evidence="3" id="KW-1185">Reference proteome</keyword>
<evidence type="ECO:0000313" key="2">
    <source>
        <dbReference type="EMBL" id="MFO3665102.1"/>
    </source>
</evidence>
<organism evidence="2 3">
    <name type="scientific">Anaerococcus martiniensis</name>
    <dbReference type="NCBI Taxonomy" id="3115615"/>
    <lineage>
        <taxon>Bacteria</taxon>
        <taxon>Bacillati</taxon>
        <taxon>Bacillota</taxon>
        <taxon>Tissierellia</taxon>
        <taxon>Tissierellales</taxon>
        <taxon>Peptoniphilaceae</taxon>
        <taxon>Anaerococcus</taxon>
    </lineage>
</organism>
<dbReference type="InterPro" id="IPR012902">
    <property type="entry name" value="N_methyl_site"/>
</dbReference>
<dbReference type="NCBIfam" id="NF041013">
    <property type="entry name" value="T4P_ComGE"/>
    <property type="match status" value="1"/>
</dbReference>
<name>A0ABW9M9D5_9FIRM</name>
<sequence length="116" mass="13395">MKRFKKGFTLIETIIALGILALIAAFLLPSLQSLIKSSNELKNEPQIIFALEEAIENEKNNPSPIYDSHTQFVNGFEIIVTRSNYNQDLDKIKVEHKNYELELLEVNNEKKRIYSN</sequence>
<dbReference type="NCBIfam" id="TIGR02532">
    <property type="entry name" value="IV_pilin_GFxxxE"/>
    <property type="match status" value="1"/>
</dbReference>
<dbReference type="Proteomes" id="UP001637996">
    <property type="component" value="Unassembled WGS sequence"/>
</dbReference>
<dbReference type="InterPro" id="IPR045584">
    <property type="entry name" value="Pilin-like"/>
</dbReference>
<dbReference type="Pfam" id="PF07963">
    <property type="entry name" value="N_methyl"/>
    <property type="match status" value="1"/>
</dbReference>
<dbReference type="RefSeq" id="WP_410030822.1">
    <property type="nucleotide sequence ID" value="NZ_JBGMEI010000002.1"/>
</dbReference>
<keyword evidence="1" id="KW-0175">Coiled coil</keyword>
<proteinExistence type="predicted"/>
<feature type="coiled-coil region" evidence="1">
    <location>
        <begin position="82"/>
        <end position="109"/>
    </location>
</feature>
<comment type="caution">
    <text evidence="2">The sequence shown here is derived from an EMBL/GenBank/DDBJ whole genome shotgun (WGS) entry which is preliminary data.</text>
</comment>
<protein>
    <submittedName>
        <fullName evidence="2">Competence type IV pilus minor pilin ComGE</fullName>
    </submittedName>
</protein>
<gene>
    <name evidence="2" type="primary">comGE</name>
    <name evidence="2" type="ORF">ACCQ41_02380</name>
</gene>
<dbReference type="EMBL" id="JBGMEI010000002">
    <property type="protein sequence ID" value="MFO3665102.1"/>
    <property type="molecule type" value="Genomic_DNA"/>
</dbReference>
<dbReference type="Gene3D" id="3.30.700.10">
    <property type="entry name" value="Glycoprotein, Type 4 Pilin"/>
    <property type="match status" value="1"/>
</dbReference>